<reference evidence="3" key="1">
    <citation type="submission" date="2014-12" db="EMBL/GenBank/DDBJ databases">
        <title>Genome sequence of Clostridium beijerinckii strain 59B.</title>
        <authorList>
            <person name="Little G.T."/>
            <person name="Minton N.P."/>
        </authorList>
    </citation>
    <scope>NUCLEOTIDE SEQUENCE [LARGE SCALE GENOMIC DNA]</scope>
    <source>
        <strain evidence="3">59B</strain>
    </source>
</reference>
<dbReference type="RefSeq" id="WP_041896073.1">
    <property type="nucleotide sequence ID" value="NZ_CP010086.2"/>
</dbReference>
<dbReference type="OrthoDB" id="9792639at2"/>
<name>A0A0B5Q986_CLOBE</name>
<dbReference type="STRING" id="1520.LF65_02196"/>
<proteinExistence type="predicted"/>
<dbReference type="EMBL" id="JABSXK010000001">
    <property type="protein sequence ID" value="NRV12342.1"/>
    <property type="molecule type" value="Genomic_DNA"/>
</dbReference>
<dbReference type="AlphaFoldDB" id="A0A0B5Q986"/>
<evidence type="ECO:0000313" key="2">
    <source>
        <dbReference type="EMBL" id="NRV12342.1"/>
    </source>
</evidence>
<reference evidence="2" key="3">
    <citation type="submission" date="2020-05" db="EMBL/GenBank/DDBJ databases">
        <title>Genomic insights into acetone-butanol-ethanol (ABE) fermentation by sequencing solventogenic clostridia strains.</title>
        <authorList>
            <person name="Brown S."/>
        </authorList>
    </citation>
    <scope>NUCLEOTIDE SEQUENCE</scope>
    <source>
        <strain evidence="2">DJ126</strain>
    </source>
</reference>
<dbReference type="EMBL" id="CP010086">
    <property type="protein sequence ID" value="AJG98784.1"/>
    <property type="molecule type" value="Genomic_DNA"/>
</dbReference>
<reference evidence="1" key="2">
    <citation type="submission" date="2016-02" db="EMBL/GenBank/DDBJ databases">
        <title>Genome sequence of Clostridium beijerinckii strain 59B.</title>
        <authorList>
            <person name="Little G.T."/>
            <person name="Minton N.P."/>
        </authorList>
    </citation>
    <scope>NUCLEOTIDE SEQUENCE</scope>
    <source>
        <strain evidence="1">NCIMB 14988</strain>
    </source>
</reference>
<dbReference type="Proteomes" id="UP000031866">
    <property type="component" value="Chromosome"/>
</dbReference>
<evidence type="ECO:0000313" key="3">
    <source>
        <dbReference type="Proteomes" id="UP000031866"/>
    </source>
</evidence>
<dbReference type="Proteomes" id="UP000821656">
    <property type="component" value="Unassembled WGS sequence"/>
</dbReference>
<organism evidence="1 3">
    <name type="scientific">Clostridium beijerinckii</name>
    <name type="common">Clostridium MP</name>
    <dbReference type="NCBI Taxonomy" id="1520"/>
    <lineage>
        <taxon>Bacteria</taxon>
        <taxon>Bacillati</taxon>
        <taxon>Bacillota</taxon>
        <taxon>Clostridia</taxon>
        <taxon>Eubacteriales</taxon>
        <taxon>Clostridiaceae</taxon>
        <taxon>Clostridium</taxon>
    </lineage>
</organism>
<accession>A0A0B5Q986</accession>
<dbReference type="KEGG" id="cbei:LF65_02196"/>
<sequence length="79" mass="9048">MIYDTTDEKIKGLNEETKHINVFSKASTYVMINLNTLVNKTSSHISEMMIQGSTMGIIDITKRIKEYPNADKEIIEVIR</sequence>
<protein>
    <submittedName>
        <fullName evidence="1">Uncharacterized protein</fullName>
    </submittedName>
</protein>
<gene>
    <name evidence="2" type="ORF">DFH45_005305</name>
    <name evidence="1" type="ORF">LF65_02196</name>
</gene>
<evidence type="ECO:0000313" key="1">
    <source>
        <dbReference type="EMBL" id="AJG98784.1"/>
    </source>
</evidence>